<feature type="compositionally biased region" description="Acidic residues" evidence="1">
    <location>
        <begin position="428"/>
        <end position="450"/>
    </location>
</feature>
<evidence type="ECO:0000313" key="3">
    <source>
        <dbReference type="EMBL" id="TDL15278.1"/>
    </source>
</evidence>
<dbReference type="AlphaFoldDB" id="A0A4Y7PJL9"/>
<feature type="compositionally biased region" description="Polar residues" evidence="1">
    <location>
        <begin position="383"/>
        <end position="393"/>
    </location>
</feature>
<feature type="chain" id="PRO_5021369928" evidence="2">
    <location>
        <begin position="21"/>
        <end position="572"/>
    </location>
</feature>
<keyword evidence="4" id="KW-1185">Reference proteome</keyword>
<evidence type="ECO:0000256" key="1">
    <source>
        <dbReference type="SAM" id="MobiDB-lite"/>
    </source>
</evidence>
<feature type="compositionally biased region" description="Basic and acidic residues" evidence="1">
    <location>
        <begin position="243"/>
        <end position="258"/>
    </location>
</feature>
<feature type="signal peptide" evidence="2">
    <location>
        <begin position="1"/>
        <end position="20"/>
    </location>
</feature>
<gene>
    <name evidence="3" type="ORF">BD410DRAFT_809049</name>
</gene>
<dbReference type="VEuPathDB" id="FungiDB:BD410DRAFT_809049"/>
<feature type="compositionally biased region" description="Basic and acidic residues" evidence="1">
    <location>
        <begin position="117"/>
        <end position="130"/>
    </location>
</feature>
<proteinExistence type="predicted"/>
<evidence type="ECO:0000256" key="2">
    <source>
        <dbReference type="SAM" id="SignalP"/>
    </source>
</evidence>
<name>A0A4Y7PJL9_9AGAM</name>
<sequence>MLLLFFKFFLSIVVLKMAPAKTGKKNSSRSSKSNVEVLLPHPPPRTRSTKKKLPKSPAFVAQDYIDEEAQEIDPGDESASDASEIVPDSEVEIIDKPLSKHMSTPKGKAPPTPVSRPKQERRVREIERRKETSKHRHASPSVKSEGDDDELRKTPSVENAAVVYHVLHTPDPPSPSPMKGERKEKAAPGRSKVTTYIQQDVVHSPPTPLTNLRLTKRRAVSPHGNSDDEHSAESLKQHRLKRQKTDRAHEVSGGEDGSHPIAPPRSSEAKLKSSSSKPKYIEDRVEEISDNDNNDFASKSHGKSNVKSLDDRSSRPSQTSASRKDPVTKPSTTPTTKHRNQEASTSSASKGASNSIDERKETKVGQVSRKVNDKLDVSRVSVPPQQDRSQSPNPERIPASRKGKSKQVDTVHPQAKEAASFYYKQDTDSEEENAGAELDADTEMDGADDNGEEVVDQDYIAALEEKLENERGHHIKLLGPDGCVVTKFKYQEEPLYGTYHFLPKLTTRPRVKYTVTGDTGTAFRFSLKWAIEEAKLKRDDWETNTLTAITFQKRHRNLEMSTSPGTHEYPYR</sequence>
<feature type="compositionally biased region" description="Low complexity" evidence="1">
    <location>
        <begin position="343"/>
        <end position="355"/>
    </location>
</feature>
<feature type="compositionally biased region" description="Acidic residues" evidence="1">
    <location>
        <begin position="64"/>
        <end position="79"/>
    </location>
</feature>
<evidence type="ECO:0000313" key="4">
    <source>
        <dbReference type="Proteomes" id="UP000294933"/>
    </source>
</evidence>
<keyword evidence="2" id="KW-0732">Signal</keyword>
<feature type="region of interest" description="Disordered" evidence="1">
    <location>
        <begin position="21"/>
        <end position="450"/>
    </location>
</feature>
<feature type="compositionally biased region" description="Basic and acidic residues" evidence="1">
    <location>
        <begin position="225"/>
        <end position="236"/>
    </location>
</feature>
<dbReference type="Proteomes" id="UP000294933">
    <property type="component" value="Unassembled WGS sequence"/>
</dbReference>
<dbReference type="EMBL" id="ML170282">
    <property type="protein sequence ID" value="TDL15278.1"/>
    <property type="molecule type" value="Genomic_DNA"/>
</dbReference>
<protein>
    <submittedName>
        <fullName evidence="3">Uncharacterized protein</fullName>
    </submittedName>
</protein>
<accession>A0A4Y7PJL9</accession>
<reference evidence="3 4" key="1">
    <citation type="submission" date="2018-06" db="EMBL/GenBank/DDBJ databases">
        <title>A transcriptomic atlas of mushroom development highlights an independent origin of complex multicellularity.</title>
        <authorList>
            <consortium name="DOE Joint Genome Institute"/>
            <person name="Krizsan K."/>
            <person name="Almasi E."/>
            <person name="Merenyi Z."/>
            <person name="Sahu N."/>
            <person name="Viragh M."/>
            <person name="Koszo T."/>
            <person name="Mondo S."/>
            <person name="Kiss B."/>
            <person name="Balint B."/>
            <person name="Kues U."/>
            <person name="Barry K."/>
            <person name="Hegedus J.C."/>
            <person name="Henrissat B."/>
            <person name="Johnson J."/>
            <person name="Lipzen A."/>
            <person name="Ohm R."/>
            <person name="Nagy I."/>
            <person name="Pangilinan J."/>
            <person name="Yan J."/>
            <person name="Xiong Y."/>
            <person name="Grigoriev I.V."/>
            <person name="Hibbett D.S."/>
            <person name="Nagy L.G."/>
        </authorList>
    </citation>
    <scope>NUCLEOTIDE SEQUENCE [LARGE SCALE GENOMIC DNA]</scope>
    <source>
        <strain evidence="3 4">SZMC22713</strain>
    </source>
</reference>
<organism evidence="3 4">
    <name type="scientific">Rickenella mellea</name>
    <dbReference type="NCBI Taxonomy" id="50990"/>
    <lineage>
        <taxon>Eukaryota</taxon>
        <taxon>Fungi</taxon>
        <taxon>Dikarya</taxon>
        <taxon>Basidiomycota</taxon>
        <taxon>Agaricomycotina</taxon>
        <taxon>Agaricomycetes</taxon>
        <taxon>Hymenochaetales</taxon>
        <taxon>Rickenellaceae</taxon>
        <taxon>Rickenella</taxon>
    </lineage>
</organism>